<comment type="catalytic activity">
    <reaction evidence="1 7">
        <text>Hydrolysis of (1-&gt;4)-beta-linkages between N-acetylmuramic acid and N-acetyl-D-glucosamine residues in a peptidoglycan and between N-acetyl-D-glucosamine residues in chitodextrins.</text>
        <dbReference type="EC" id="3.2.1.17"/>
    </reaction>
</comment>
<dbReference type="Proteomes" id="UP000298216">
    <property type="component" value="Unassembled WGS sequence"/>
</dbReference>
<dbReference type="PANTHER" id="PTHR38107:SF3">
    <property type="entry name" value="LYSOZYME RRRD-RELATED"/>
    <property type="match status" value="1"/>
</dbReference>
<dbReference type="RefSeq" id="WP_135195729.1">
    <property type="nucleotide sequence ID" value="NZ_SPVH01000007.1"/>
</dbReference>
<dbReference type="GO" id="GO:0009253">
    <property type="term" value="P:peptidoglycan catabolic process"/>
    <property type="evidence" value="ECO:0007669"/>
    <property type="project" value="InterPro"/>
</dbReference>
<dbReference type="EMBL" id="SPVH01000007">
    <property type="protein sequence ID" value="TFW10899.1"/>
    <property type="molecule type" value="Genomic_DNA"/>
</dbReference>
<dbReference type="AlphaFoldDB" id="A0A4Y9RTN2"/>
<evidence type="ECO:0000256" key="2">
    <source>
        <dbReference type="ARBA" id="ARBA00022529"/>
    </source>
</evidence>
<keyword evidence="4 7" id="KW-0378">Hydrolase</keyword>
<dbReference type="InterPro" id="IPR051018">
    <property type="entry name" value="Bacteriophage_GH24"/>
</dbReference>
<comment type="similarity">
    <text evidence="7">Belongs to the glycosyl hydrolase 24 family.</text>
</comment>
<dbReference type="CDD" id="cd00737">
    <property type="entry name" value="lyz_endolysin_autolysin"/>
    <property type="match status" value="1"/>
</dbReference>
<dbReference type="InterPro" id="IPR002196">
    <property type="entry name" value="Glyco_hydro_24"/>
</dbReference>
<name>A0A4Y9RTN2_9CAUL</name>
<evidence type="ECO:0000256" key="9">
    <source>
        <dbReference type="SAM" id="Phobius"/>
    </source>
</evidence>
<keyword evidence="9" id="KW-0812">Transmembrane</keyword>
<dbReference type="Gene3D" id="1.10.530.40">
    <property type="match status" value="1"/>
</dbReference>
<keyword evidence="2 7" id="KW-0929">Antimicrobial</keyword>
<dbReference type="OrthoDB" id="5327667at2"/>
<dbReference type="PANTHER" id="PTHR38107">
    <property type="match status" value="1"/>
</dbReference>
<evidence type="ECO:0000256" key="4">
    <source>
        <dbReference type="ARBA" id="ARBA00022801"/>
    </source>
</evidence>
<dbReference type="GO" id="GO:0031640">
    <property type="term" value="P:killing of cells of another organism"/>
    <property type="evidence" value="ECO:0007669"/>
    <property type="project" value="UniProtKB-KW"/>
</dbReference>
<reference evidence="10 11" key="1">
    <citation type="submission" date="2019-03" db="EMBL/GenBank/DDBJ databases">
        <title>Draft genome of Brevundimonas sp. a heavy metal resistant soil bacteria.</title>
        <authorList>
            <person name="Soto J."/>
        </authorList>
    </citation>
    <scope>NUCLEOTIDE SEQUENCE [LARGE SCALE GENOMIC DNA]</scope>
    <source>
        <strain evidence="10 11">B-10</strain>
    </source>
</reference>
<keyword evidence="5" id="KW-1035">Host cytoplasm</keyword>
<dbReference type="InterPro" id="IPR023347">
    <property type="entry name" value="Lysozyme_dom_sf"/>
</dbReference>
<evidence type="ECO:0000256" key="5">
    <source>
        <dbReference type="ARBA" id="ARBA00023200"/>
    </source>
</evidence>
<keyword evidence="6 7" id="KW-0326">Glycosidase</keyword>
<evidence type="ECO:0000256" key="6">
    <source>
        <dbReference type="ARBA" id="ARBA00023295"/>
    </source>
</evidence>
<dbReference type="GO" id="GO:0003796">
    <property type="term" value="F:lysozyme activity"/>
    <property type="evidence" value="ECO:0007669"/>
    <property type="project" value="UniProtKB-EC"/>
</dbReference>
<evidence type="ECO:0000256" key="7">
    <source>
        <dbReference type="RuleBase" id="RU003788"/>
    </source>
</evidence>
<keyword evidence="3 7" id="KW-0081">Bacteriolytic enzyme</keyword>
<dbReference type="Pfam" id="PF00959">
    <property type="entry name" value="Phage_lysozyme"/>
    <property type="match status" value="1"/>
</dbReference>
<evidence type="ECO:0000313" key="10">
    <source>
        <dbReference type="EMBL" id="TFW10899.1"/>
    </source>
</evidence>
<protein>
    <recommendedName>
        <fullName evidence="7">Lysozyme</fullName>
        <ecNumber evidence="7">3.2.1.17</ecNumber>
    </recommendedName>
</protein>
<keyword evidence="9" id="KW-1133">Transmembrane helix</keyword>
<evidence type="ECO:0000313" key="11">
    <source>
        <dbReference type="Proteomes" id="UP000298216"/>
    </source>
</evidence>
<evidence type="ECO:0000256" key="8">
    <source>
        <dbReference type="SAM" id="MobiDB-lite"/>
    </source>
</evidence>
<keyword evidence="11" id="KW-1185">Reference proteome</keyword>
<dbReference type="InterPro" id="IPR023346">
    <property type="entry name" value="Lysozyme-like_dom_sf"/>
</dbReference>
<dbReference type="GO" id="GO:0042742">
    <property type="term" value="P:defense response to bacterium"/>
    <property type="evidence" value="ECO:0007669"/>
    <property type="project" value="UniProtKB-KW"/>
</dbReference>
<accession>A0A4Y9RTN2</accession>
<gene>
    <name evidence="10" type="ORF">EGY25_14435</name>
</gene>
<dbReference type="SUPFAM" id="SSF53955">
    <property type="entry name" value="Lysozyme-like"/>
    <property type="match status" value="1"/>
</dbReference>
<dbReference type="EC" id="3.2.1.17" evidence="7"/>
<keyword evidence="9" id="KW-0472">Membrane</keyword>
<sequence>MSDVLPKPGPKPGPKPSKVSREGVLLIKSFEGFRPRAMQRSDGRWVIGYGHTHSAREGATVSEQDAELLMQYDLIPVVKAVADHVRVPLNQHQFDALASFAFSIGADRFASSDVVEQLNAGAARQAALALSEWADDAAAEKPTRRRSAEHALFNAAPGAPVTLADLLAAPLPSPFETPQPTLAAVEGALDEAVASFPAHEETAAPAAPQPHSIYPATAVGPVADIAPLMGQSEAVSTQAPIVVANDLQAPLEAQPTAATTEFAPAEKASVVLTAPGLSEQAAPVDAEAAPTSEPDATPVEQTLSTREVVARARAAKRPGWGETATFLIMGGLGMLSLGVAMAAFRRASVSNSSDTATVAWVLALIAVACVGVSGYNLYRRWGRADRT</sequence>
<dbReference type="InterPro" id="IPR033907">
    <property type="entry name" value="Endolysin_autolysin"/>
</dbReference>
<evidence type="ECO:0000256" key="1">
    <source>
        <dbReference type="ARBA" id="ARBA00000632"/>
    </source>
</evidence>
<feature type="region of interest" description="Disordered" evidence="8">
    <location>
        <begin position="1"/>
        <end position="21"/>
    </location>
</feature>
<feature type="transmembrane region" description="Helical" evidence="9">
    <location>
        <begin position="323"/>
        <end position="344"/>
    </location>
</feature>
<comment type="caution">
    <text evidence="10">The sequence shown here is derived from an EMBL/GenBank/DDBJ whole genome shotgun (WGS) entry which is preliminary data.</text>
</comment>
<organism evidence="10 11">
    <name type="scientific">Brevundimonas intermedia</name>
    <dbReference type="NCBI Taxonomy" id="74315"/>
    <lineage>
        <taxon>Bacteria</taxon>
        <taxon>Pseudomonadati</taxon>
        <taxon>Pseudomonadota</taxon>
        <taxon>Alphaproteobacteria</taxon>
        <taxon>Caulobacterales</taxon>
        <taxon>Caulobacteraceae</taxon>
        <taxon>Brevundimonas</taxon>
    </lineage>
</organism>
<dbReference type="InterPro" id="IPR034690">
    <property type="entry name" value="Endolysin_T4_type"/>
</dbReference>
<proteinExistence type="inferred from homology"/>
<evidence type="ECO:0000256" key="3">
    <source>
        <dbReference type="ARBA" id="ARBA00022638"/>
    </source>
</evidence>
<dbReference type="GO" id="GO:0016998">
    <property type="term" value="P:cell wall macromolecule catabolic process"/>
    <property type="evidence" value="ECO:0007669"/>
    <property type="project" value="InterPro"/>
</dbReference>
<dbReference type="HAMAP" id="MF_04110">
    <property type="entry name" value="ENDOLYSIN_T4"/>
    <property type="match status" value="1"/>
</dbReference>
<feature type="transmembrane region" description="Helical" evidence="9">
    <location>
        <begin position="356"/>
        <end position="378"/>
    </location>
</feature>